<feature type="compositionally biased region" description="Polar residues" evidence="1">
    <location>
        <begin position="169"/>
        <end position="185"/>
    </location>
</feature>
<reference evidence="3" key="1">
    <citation type="journal article" date="2015" name="Nat. Genet.">
        <title>The genome and transcriptome of the zoonotic hookworm Ancylostoma ceylanicum identify infection-specific gene families.</title>
        <authorList>
            <person name="Schwarz E.M."/>
            <person name="Hu Y."/>
            <person name="Antoshechkin I."/>
            <person name="Miller M.M."/>
            <person name="Sternberg P.W."/>
            <person name="Aroian R.V."/>
        </authorList>
    </citation>
    <scope>NUCLEOTIDE SEQUENCE</scope>
    <source>
        <strain evidence="3">HY135</strain>
    </source>
</reference>
<accession>A0A016WDG3</accession>
<protein>
    <submittedName>
        <fullName evidence="2">Uncharacterized protein</fullName>
    </submittedName>
</protein>
<keyword evidence="3" id="KW-1185">Reference proteome</keyword>
<comment type="caution">
    <text evidence="2">The sequence shown here is derived from an EMBL/GenBank/DDBJ whole genome shotgun (WGS) entry which is preliminary data.</text>
</comment>
<evidence type="ECO:0000313" key="3">
    <source>
        <dbReference type="Proteomes" id="UP000024635"/>
    </source>
</evidence>
<dbReference type="EMBL" id="JARK01000373">
    <property type="protein sequence ID" value="EYC37670.1"/>
    <property type="molecule type" value="Genomic_DNA"/>
</dbReference>
<proteinExistence type="predicted"/>
<dbReference type="Proteomes" id="UP000024635">
    <property type="component" value="Unassembled WGS sequence"/>
</dbReference>
<gene>
    <name evidence="2" type="primary">Acey_s0773.g2236</name>
    <name evidence="2" type="synonym">Acey-jud-4</name>
    <name evidence="2" type="ORF">Y032_0773g2236</name>
</gene>
<dbReference type="AlphaFoldDB" id="A0A016WDG3"/>
<dbReference type="OrthoDB" id="5821057at2759"/>
<sequence length="395" mass="45153">MSSSNRPHELRTGSGFIWTYRPIPSSTAVIPVCPLIATVFFLSSPYLVASPFNRHMNISAYILLVFTAEQVLLQKIRSIQSRQQKCGLPRNIAALPDYAQVELRDLWGSYTQGVPCDKELAIQQDVLNVVNTFSREFTEKRITANNSVRRSLVPAATTPVEYDDDPLYSKQSTTSFPTLIGSDSAQTHRKRRPEDQDYDEATIDDIATMQFDNANAPFLGSVPPEVRRKFEKVWNDEDIPSESLRALKEFGWYKKPSSMNIIMHSRSAHPIYMKANVVRNIRRTKDKMGGVAMSSNDDQMERILEENGYSKNIQTLAVSLLTAKQLEDYNRWATKRRYVLKAREQELRQLSSDAKRTLRRMSARDTAKLSVPPAVKRELLNFVAAFNRRRLKAVR</sequence>
<evidence type="ECO:0000313" key="2">
    <source>
        <dbReference type="EMBL" id="EYC37670.1"/>
    </source>
</evidence>
<organism evidence="2 3">
    <name type="scientific">Ancylostoma ceylanicum</name>
    <dbReference type="NCBI Taxonomy" id="53326"/>
    <lineage>
        <taxon>Eukaryota</taxon>
        <taxon>Metazoa</taxon>
        <taxon>Ecdysozoa</taxon>
        <taxon>Nematoda</taxon>
        <taxon>Chromadorea</taxon>
        <taxon>Rhabditida</taxon>
        <taxon>Rhabditina</taxon>
        <taxon>Rhabditomorpha</taxon>
        <taxon>Strongyloidea</taxon>
        <taxon>Ancylostomatidae</taxon>
        <taxon>Ancylostomatinae</taxon>
        <taxon>Ancylostoma</taxon>
    </lineage>
</organism>
<feature type="region of interest" description="Disordered" evidence="1">
    <location>
        <begin position="163"/>
        <end position="197"/>
    </location>
</feature>
<evidence type="ECO:0000256" key="1">
    <source>
        <dbReference type="SAM" id="MobiDB-lite"/>
    </source>
</evidence>
<name>A0A016WDG3_9BILA</name>